<proteinExistence type="predicted"/>
<dbReference type="AlphaFoldDB" id="A0A1I7WV36"/>
<evidence type="ECO:0000313" key="2">
    <source>
        <dbReference type="WBParaSite" id="Hba_09061"/>
    </source>
</evidence>
<name>A0A1I7WV36_HETBA</name>
<evidence type="ECO:0000313" key="1">
    <source>
        <dbReference type="Proteomes" id="UP000095283"/>
    </source>
</evidence>
<dbReference type="Proteomes" id="UP000095283">
    <property type="component" value="Unplaced"/>
</dbReference>
<accession>A0A1I7WV36</accession>
<dbReference type="WBParaSite" id="Hba_09061">
    <property type="protein sequence ID" value="Hba_09061"/>
    <property type="gene ID" value="Hba_09061"/>
</dbReference>
<protein>
    <submittedName>
        <fullName evidence="2">Uncharacterized protein</fullName>
    </submittedName>
</protein>
<keyword evidence="1" id="KW-1185">Reference proteome</keyword>
<reference evidence="2" key="1">
    <citation type="submission" date="2016-11" db="UniProtKB">
        <authorList>
            <consortium name="WormBaseParasite"/>
        </authorList>
    </citation>
    <scope>IDENTIFICATION</scope>
</reference>
<organism evidence="1 2">
    <name type="scientific">Heterorhabditis bacteriophora</name>
    <name type="common">Entomopathogenic nematode worm</name>
    <dbReference type="NCBI Taxonomy" id="37862"/>
    <lineage>
        <taxon>Eukaryota</taxon>
        <taxon>Metazoa</taxon>
        <taxon>Ecdysozoa</taxon>
        <taxon>Nematoda</taxon>
        <taxon>Chromadorea</taxon>
        <taxon>Rhabditida</taxon>
        <taxon>Rhabditina</taxon>
        <taxon>Rhabditomorpha</taxon>
        <taxon>Strongyloidea</taxon>
        <taxon>Heterorhabditidae</taxon>
        <taxon>Heterorhabditis</taxon>
    </lineage>
</organism>
<sequence length="72" mass="8291">MYFQGSPKEWNRILLLIAILCLISGVQFCIFGSGDIQDFAKRGMQKNQREDEILLKELCQKNIRADSLSILE</sequence>